<evidence type="ECO:0000313" key="2">
    <source>
        <dbReference type="EMBL" id="EST45460.1"/>
    </source>
</evidence>
<keyword evidence="1 2" id="KW-0812">Transmembrane</keyword>
<protein>
    <submittedName>
        <fullName evidence="2">Transmembrane domain-containing protein</fullName>
    </submittedName>
</protein>
<reference evidence="2 3" key="1">
    <citation type="journal article" date="2014" name="PLoS Genet.">
        <title>The Genome of Spironucleus salmonicida Highlights a Fish Pathogen Adapted to Fluctuating Environments.</title>
        <authorList>
            <person name="Xu F."/>
            <person name="Jerlstrom-Hultqvist J."/>
            <person name="Einarsson E."/>
            <person name="Astvaldsson A."/>
            <person name="Svard S.G."/>
            <person name="Andersson J.O."/>
        </authorList>
    </citation>
    <scope>NUCLEOTIDE SEQUENCE</scope>
    <source>
        <strain evidence="3">ATCC 50377</strain>
    </source>
</reference>
<evidence type="ECO:0000313" key="3">
    <source>
        <dbReference type="EMBL" id="KAH0576230.1"/>
    </source>
</evidence>
<dbReference type="Gene3D" id="2.130.10.30">
    <property type="entry name" value="Regulator of chromosome condensation 1/beta-lactamase-inhibitor protein II"/>
    <property type="match status" value="1"/>
</dbReference>
<sequence length="358" mass="38122">MLALLAASTLASGSNYSGKLGLSLSPKVTSNVYAFAGLDTAFEHLALCRDRAFGLADGRVLAWGRNLFEGFTYFEAPKPLRQLDGIAAVNISCADHFLAVQTAAAVLVLGLFQGTNHTEVALEVPFGGPIAQILASNKTVYLLSEGSVFTTENGEFAPLKVPFPVTKLTIFDGVLALYSGMVVYVAKRGRYVRQQAECLQFTNASTYLGAAGALFYDTLQVDSGVASYALTADGVLYLKGGDLYALGRSAAGELGFQGVAELRRHMAYSVGAVFAFGDYAFVTGVQPASGFRMPVWGYIALGGVGCTALLVGLVLLIVWLKKTGRISRYPILEEKAHLISVDRLTDAECTTREVSATY</sequence>
<dbReference type="InterPro" id="IPR009091">
    <property type="entry name" value="RCC1/BLIP-II"/>
</dbReference>
<name>V6LLD6_9EUKA</name>
<dbReference type="AlphaFoldDB" id="V6LLD6"/>
<keyword evidence="4" id="KW-1185">Reference proteome</keyword>
<dbReference type="SUPFAM" id="SSF50985">
    <property type="entry name" value="RCC1/BLIP-II"/>
    <property type="match status" value="1"/>
</dbReference>
<evidence type="ECO:0000256" key="1">
    <source>
        <dbReference type="SAM" id="Phobius"/>
    </source>
</evidence>
<evidence type="ECO:0000313" key="4">
    <source>
        <dbReference type="Proteomes" id="UP000018208"/>
    </source>
</evidence>
<feature type="transmembrane region" description="Helical" evidence="1">
    <location>
        <begin position="295"/>
        <end position="320"/>
    </location>
</feature>
<feature type="transmembrane region" description="Helical" evidence="1">
    <location>
        <begin position="168"/>
        <end position="186"/>
    </location>
</feature>
<dbReference type="EMBL" id="KI546095">
    <property type="protein sequence ID" value="EST45460.1"/>
    <property type="molecule type" value="Genomic_DNA"/>
</dbReference>
<keyword evidence="1" id="KW-1133">Transmembrane helix</keyword>
<dbReference type="EMBL" id="AUWU02000002">
    <property type="protein sequence ID" value="KAH0576230.1"/>
    <property type="molecule type" value="Genomic_DNA"/>
</dbReference>
<dbReference type="Proteomes" id="UP000018208">
    <property type="component" value="Unassembled WGS sequence"/>
</dbReference>
<keyword evidence="1" id="KW-0472">Membrane</keyword>
<proteinExistence type="predicted"/>
<reference evidence="3" key="2">
    <citation type="submission" date="2020-12" db="EMBL/GenBank/DDBJ databases">
        <title>New Spironucleus salmonicida genome in near-complete chromosomes.</title>
        <authorList>
            <person name="Xu F."/>
            <person name="Kurt Z."/>
            <person name="Jimenez-Gonzalez A."/>
            <person name="Astvaldsson A."/>
            <person name="Andersson J.O."/>
            <person name="Svard S.G."/>
        </authorList>
    </citation>
    <scope>NUCLEOTIDE SEQUENCE</scope>
    <source>
        <strain evidence="3">ATCC 50377</strain>
    </source>
</reference>
<gene>
    <name evidence="2" type="ORF">SS50377_14614</name>
    <name evidence="3" type="ORF">SS50377_21791</name>
</gene>
<dbReference type="VEuPathDB" id="GiardiaDB:SS50377_21791"/>
<feature type="transmembrane region" description="Helical" evidence="1">
    <location>
        <begin position="266"/>
        <end position="289"/>
    </location>
</feature>
<accession>V6LLD6</accession>
<organism evidence="2">
    <name type="scientific">Spironucleus salmonicida</name>
    <dbReference type="NCBI Taxonomy" id="348837"/>
    <lineage>
        <taxon>Eukaryota</taxon>
        <taxon>Metamonada</taxon>
        <taxon>Diplomonadida</taxon>
        <taxon>Hexamitidae</taxon>
        <taxon>Hexamitinae</taxon>
        <taxon>Spironucleus</taxon>
    </lineage>
</organism>